<dbReference type="Pfam" id="PF20060">
    <property type="entry name" value="DUF6459"/>
    <property type="match status" value="1"/>
</dbReference>
<sequence>MTLSLTDPVPTAEMGEPESSSAAAVAAFLGRCVFGVLSGRIPPEAVRGHLTGQALSSLLAIRLREARSPDCRLRSVHACPITRSRVEACVLVGAHRVRALVLRAEWTAGRWSCTRLSLV</sequence>
<name>A0ABW2LI68_9PSEU</name>
<protein>
    <submittedName>
        <fullName evidence="1">Rv3235 family protein</fullName>
    </submittedName>
</protein>
<proteinExistence type="predicted"/>
<dbReference type="Proteomes" id="UP001596504">
    <property type="component" value="Unassembled WGS sequence"/>
</dbReference>
<evidence type="ECO:0000313" key="1">
    <source>
        <dbReference type="EMBL" id="MFC7341499.1"/>
    </source>
</evidence>
<evidence type="ECO:0000313" key="2">
    <source>
        <dbReference type="Proteomes" id="UP001596504"/>
    </source>
</evidence>
<comment type="caution">
    <text evidence="1">The sequence shown here is derived from an EMBL/GenBank/DDBJ whole genome shotgun (WGS) entry which is preliminary data.</text>
</comment>
<organism evidence="1 2">
    <name type="scientific">Saccharopolyspora griseoalba</name>
    <dbReference type="NCBI Taxonomy" id="1431848"/>
    <lineage>
        <taxon>Bacteria</taxon>
        <taxon>Bacillati</taxon>
        <taxon>Actinomycetota</taxon>
        <taxon>Actinomycetes</taxon>
        <taxon>Pseudonocardiales</taxon>
        <taxon>Pseudonocardiaceae</taxon>
        <taxon>Saccharopolyspora</taxon>
    </lineage>
</organism>
<dbReference type="EMBL" id="JBHTCJ010000003">
    <property type="protein sequence ID" value="MFC7341499.1"/>
    <property type="molecule type" value="Genomic_DNA"/>
</dbReference>
<keyword evidence="2" id="KW-1185">Reference proteome</keyword>
<reference evidence="2" key="1">
    <citation type="journal article" date="2019" name="Int. J. Syst. Evol. Microbiol.">
        <title>The Global Catalogue of Microorganisms (GCM) 10K type strain sequencing project: providing services to taxonomists for standard genome sequencing and annotation.</title>
        <authorList>
            <consortium name="The Broad Institute Genomics Platform"/>
            <consortium name="The Broad Institute Genome Sequencing Center for Infectious Disease"/>
            <person name="Wu L."/>
            <person name="Ma J."/>
        </authorList>
    </citation>
    <scope>NUCLEOTIDE SEQUENCE [LARGE SCALE GENOMIC DNA]</scope>
    <source>
        <strain evidence="2">WLHS5</strain>
    </source>
</reference>
<accession>A0ABW2LI68</accession>
<gene>
    <name evidence="1" type="ORF">ACFQRI_08730</name>
</gene>
<dbReference type="InterPro" id="IPR045596">
    <property type="entry name" value="DUF6459"/>
</dbReference>
<dbReference type="RefSeq" id="WP_380666392.1">
    <property type="nucleotide sequence ID" value="NZ_JBHTCJ010000003.1"/>
</dbReference>